<evidence type="ECO:0000256" key="2">
    <source>
        <dbReference type="SAM" id="Phobius"/>
    </source>
</evidence>
<keyword evidence="4" id="KW-1185">Reference proteome</keyword>
<dbReference type="GO" id="GO:0000329">
    <property type="term" value="C:fungal-type vacuole membrane"/>
    <property type="evidence" value="ECO:0007669"/>
    <property type="project" value="InterPro"/>
</dbReference>
<sequence>MRQVARRRHVGNPNDDDNDDDNDRRAILHSSSYRAQQSYQPGQPIGFLAARKTIYAKKVFGRKLKFCLLFIVPIAILVGLVLLTGPILFALANHIVNVSVVHLNSLEINTTQSAPGQYPVKLDARLTKTGIFPARAYFRAPVNLYWNTVPPNSREIHIGSIQLSHLGVTSQGYGTLKQSNTLTNVSDDNLALLARFLVNAEEATLKLNCSNVHPVALGFLPSWHNIAISKHANIKGLKGLGGVQVLKLDVPGDSPQGGAVVDAVGSLVNPSPFSIQLGNADLQMLYRDMPIAEASIKDFHLGNGNNTIPVQGRIYRQEGAENLEKLSDLVSILTNNDAAPVAIRVNPTSPNTPSWVKAAVDELKLVVPVRLPEPFNPLKSVSVGAMDVLVDPTNSYAPVLNSNDVSADVEIPFGLSISVQSAAVDIDVSTDKKGDQQSGLATLRGAQANASSALELIGPSRRGGKAHVSLVNSTMSPSSTNNNGESQANKLFQQLIQAVAFGDTVSLAAKGTAAVTADSAIGRITLPALKIATTTSIQGLSGLKRDPLQVLSFDVLGGSSSALDVVASATMGNPSKISVHLLGDTSVDITLPNGAGLGRATVRDLRMVPGANTLNATAAVSFTEKSNVLIQQYLQGKQSPVNVQGDSASTQAESLKSTLSGIKLNSSIAGLVDPLLLNAHVVILDSTAVVNNLADALPTVGNPFTAAINLQGAKGQASVLGLTVGHVDATNLANAVVVPSRTNPNRTSNQPLPVSIDFDQPNAIFGLMRGLVVESGQNTAPLDYLMRVGGIKPVSVKQSSSASSLSSLSPRAAPFDGFSLPKYVMTALAAARADVNVNVDALIGQYSLRTPFQQGNVNVSFDQSIEKLYSILGRPIMKAVIDAVQLDLTSIQVVDLAQSKVAVDVSASVSKIGPFDAVVLLDKGIDVSWQGKTIGNVALPNVTIVPEVTRIQMRAELTIADPGLMSDLVKALLQEKSVDWTVSTPSMIIRAYDATLNGPGLTKKTSIKAFDRLRNAVTLGTFDLPSNDPAGGIHITASASVRNPSNIGINLDRLGVNFGLATSVLGEAGLANRLNMTPSAQSDVDIAGRILPQSGQGLTDFSAIAQNFISNKPTTLIVHGVYAGPESVTWLSEGLKTLEIPVTVPGIVLDPLKSVSMTNATLDFTNREWSPLISTDTVRAVVDIPFGFPFGVNNVGGSFDILYGGQGAARLVLPNSGAVTENRTVSLAIQNAQLDIPGNYRGNFANKLAINAVQDESVGVGLDSNAVNALVSTASGDITVRGIPIHLDPALALKGFQGLRNSPVGIAGLDVVGGTRDYVIARVDASIVNPSQVHAIVGDVRMRVDYDNGGSIGDALVRNADIPQGPITLPVEAQLKLNSDIGRRLIKDFLTMGGPAIQAQAHGTSRSTAYGSLNPAVSTLAFGASVPRLNETLVTQAKLIVPPNVDKRLIVAATFILHNPFSATITVLHAKASATSLSGVLLGNVDADVNMVANGHSTQTSPQFPVRVNTNLGAIIGFFEIQARANNVDLGPLLPLIEPLKSRPNLDSSVAYAPAQNPGCPLNGATDVIGALQRSLQGAQLSADAQANVLVGQYRIDNVPVHLEPIALEVDDSVRYLIGPFGAPVVENLVKGLTLQVSNISASGLTADGLNVQVRVEIGGIGPFAAQVSFGKPLEARYKGRRIGTINVPTFCFPANGRLDLDVRLSVTDQNGFGDFVTDLIASESLELEVFSDSIQANAYGVQFSKIGLQRSITLQGLQGLPGVVARTVSIVGETSNTLLVEADATLPSRTSIRVELPIIDVNFEYNNVVLGGVRVPAGTILAPNSDTNLHVTGQVNQITNNAQRAALGALASRFISANTTTVAIVGNSATDANGQTIPWLTRALKTLQLKVDVAGQNLKPVTRVNLPDISADLTVARDSGYQFPISSQRTEAVVSIPFNIHVDVVSAKGTVFVANEGSPARAASVLLDSIPLSGRIPGNNQSVTLGLSLKNSMLTAVDQGAFQQLLINVVSKPTAELRVLGEVSAVVNLAVGQITVDSVQLDVPTSLSSLNNLGGRLDVVGNVNVIGGTPEHGIAQVDVTLNNPSVISAKIKELSIPVFLDDATIGRAVLKDLNLKPGDNPLSATVYLALEQPLGSPTAVKLIRQLIQPIPGTRDPYTTNLVARNPPGQRPGITDLAALNPALDTLNLKLDLRGLALQLIQLVKINIEVLDLFAGPGGLPYVIANIDLQNDLPTPLALQQIAARGSKHGSDKTYATLDHTFDPTLILPRASATFVNPGRASGRVPRVLLPMGLLNSIDIVGNNLDLYITKALIKIGGNDGYQLQGELTYLDVPADYTLTLAGAPIANLDSLGGLLGALQGVTGLLSPNQQKLLSDGLQNLGSGNIPGLVENGFKDLVCVLQELPIPLLSQAGCERASASTVSGSSTSVQSVSLPLSSNTATASAIPATTRAAATSAAPAVASSPAAALPATTAAAASPAAASPAAAATAATNNNPLSGLLGGLGL</sequence>
<name>A0A5C3E5F9_9BASI</name>
<feature type="region of interest" description="Disordered" evidence="1">
    <location>
        <begin position="1"/>
        <end position="24"/>
    </location>
</feature>
<reference evidence="3 4" key="1">
    <citation type="submission" date="2018-03" db="EMBL/GenBank/DDBJ databases">
        <authorList>
            <person name="Guldener U."/>
        </authorList>
    </citation>
    <scope>NUCLEOTIDE SEQUENCE [LARGE SCALE GENOMIC DNA]</scope>
    <source>
        <strain evidence="3 4">NBRC100155</strain>
    </source>
</reference>
<organism evidence="3 4">
    <name type="scientific">Ustilago trichophora</name>
    <dbReference type="NCBI Taxonomy" id="86804"/>
    <lineage>
        <taxon>Eukaryota</taxon>
        <taxon>Fungi</taxon>
        <taxon>Dikarya</taxon>
        <taxon>Basidiomycota</taxon>
        <taxon>Ustilaginomycotina</taxon>
        <taxon>Ustilaginomycetes</taxon>
        <taxon>Ustilaginales</taxon>
        <taxon>Ustilaginaceae</taxon>
        <taxon>Ustilago</taxon>
    </lineage>
</organism>
<keyword evidence="2" id="KW-0472">Membrane</keyword>
<proteinExistence type="predicted"/>
<feature type="transmembrane region" description="Helical" evidence="2">
    <location>
        <begin position="66"/>
        <end position="92"/>
    </location>
</feature>
<dbReference type="OrthoDB" id="10039566at2759"/>
<dbReference type="InterPro" id="IPR046368">
    <property type="entry name" value="Tag1"/>
</dbReference>
<dbReference type="EMBL" id="OOIN01000012">
    <property type="protein sequence ID" value="SPO25658.1"/>
    <property type="molecule type" value="Genomic_DNA"/>
</dbReference>
<dbReference type="PANTHER" id="PTHR35895:SF1">
    <property type="entry name" value="LIPID-BINDING SERUM GLYCOPROTEIN C-TERMINAL DOMAIN-CONTAINING PROTEIN"/>
    <property type="match status" value="1"/>
</dbReference>
<evidence type="ECO:0000256" key="1">
    <source>
        <dbReference type="SAM" id="MobiDB-lite"/>
    </source>
</evidence>
<accession>A0A5C3E5F9</accession>
<dbReference type="Pfam" id="PF12505">
    <property type="entry name" value="DUF3712"/>
    <property type="match status" value="5"/>
</dbReference>
<dbReference type="Proteomes" id="UP000324022">
    <property type="component" value="Unassembled WGS sequence"/>
</dbReference>
<evidence type="ECO:0000313" key="3">
    <source>
        <dbReference type="EMBL" id="SPO25658.1"/>
    </source>
</evidence>
<evidence type="ECO:0000313" key="4">
    <source>
        <dbReference type="Proteomes" id="UP000324022"/>
    </source>
</evidence>
<protein>
    <submittedName>
        <fullName evidence="3">Uncharacterized protein</fullName>
    </submittedName>
</protein>
<feature type="compositionally biased region" description="Basic residues" evidence="1">
    <location>
        <begin position="1"/>
        <end position="10"/>
    </location>
</feature>
<keyword evidence="2" id="KW-0812">Transmembrane</keyword>
<gene>
    <name evidence="3" type="ORF">UTRI_03023</name>
</gene>
<dbReference type="InterPro" id="IPR022185">
    <property type="entry name" value="DUF3712"/>
</dbReference>
<keyword evidence="2" id="KW-1133">Transmembrane helix</keyword>
<dbReference type="PANTHER" id="PTHR35895">
    <property type="entry name" value="CHROMOSOME 16, WHOLE GENOME SHOTGUN SEQUENCE"/>
    <property type="match status" value="1"/>
</dbReference>